<dbReference type="RefSeq" id="WP_303701065.1">
    <property type="nucleotide sequence ID" value="NZ_VSIV01000141.1"/>
</dbReference>
<dbReference type="NCBIfam" id="TIGR02436">
    <property type="entry name" value="four helix bundle protein"/>
    <property type="match status" value="1"/>
</dbReference>
<gene>
    <name evidence="1" type="ORF">FXF49_06305</name>
</gene>
<organism evidence="1 2">
    <name type="scientific">Flexistipes sinusarabici</name>
    <dbReference type="NCBI Taxonomy" id="2352"/>
    <lineage>
        <taxon>Bacteria</taxon>
        <taxon>Pseudomonadati</taxon>
        <taxon>Deferribacterota</taxon>
        <taxon>Deferribacteres</taxon>
        <taxon>Deferribacterales</taxon>
        <taxon>Flexistipitaceae</taxon>
        <taxon>Flexistipes</taxon>
    </lineage>
</organism>
<protein>
    <submittedName>
        <fullName evidence="1">Four helix bundle protein</fullName>
    </submittedName>
</protein>
<name>A0A5D0MPK1_FLESI</name>
<evidence type="ECO:0000313" key="1">
    <source>
        <dbReference type="EMBL" id="TYB33450.1"/>
    </source>
</evidence>
<dbReference type="AlphaFoldDB" id="A0A5D0MPK1"/>
<evidence type="ECO:0000313" key="2">
    <source>
        <dbReference type="Proteomes" id="UP000323337"/>
    </source>
</evidence>
<accession>A0A5D0MPK1</accession>
<dbReference type="CDD" id="cd16377">
    <property type="entry name" value="23S_rRNA_IVP_like"/>
    <property type="match status" value="1"/>
</dbReference>
<dbReference type="Proteomes" id="UP000323337">
    <property type="component" value="Unassembled WGS sequence"/>
</dbReference>
<sequence length="120" mass="13868">MEKPHKKLKAWQKSVEFCVKIYEITEKFPKDELYGLTSQIRRAALSVPSNIAEGAARNSSKEKAQFYNIARGSISEIDTQVEIAFRLKYINNNDKQIIIKSLTEIDKLLYGLWKKSCKIK</sequence>
<dbReference type="PANTHER" id="PTHR38471">
    <property type="entry name" value="FOUR HELIX BUNDLE PROTEIN"/>
    <property type="match status" value="1"/>
</dbReference>
<dbReference type="PANTHER" id="PTHR38471:SF2">
    <property type="entry name" value="FOUR HELIX BUNDLE PROTEIN"/>
    <property type="match status" value="1"/>
</dbReference>
<proteinExistence type="predicted"/>
<dbReference type="Pfam" id="PF05635">
    <property type="entry name" value="23S_rRNA_IVP"/>
    <property type="match status" value="1"/>
</dbReference>
<dbReference type="InterPro" id="IPR036583">
    <property type="entry name" value="23S_rRNA_IVS_sf"/>
</dbReference>
<dbReference type="EMBL" id="VSIV01000141">
    <property type="protein sequence ID" value="TYB33450.1"/>
    <property type="molecule type" value="Genomic_DNA"/>
</dbReference>
<comment type="caution">
    <text evidence="1">The sequence shown here is derived from an EMBL/GenBank/DDBJ whole genome shotgun (WGS) entry which is preliminary data.</text>
</comment>
<dbReference type="Gene3D" id="1.20.1440.60">
    <property type="entry name" value="23S rRNA-intervening sequence"/>
    <property type="match status" value="1"/>
</dbReference>
<dbReference type="SUPFAM" id="SSF158446">
    <property type="entry name" value="IVS-encoded protein-like"/>
    <property type="match status" value="1"/>
</dbReference>
<dbReference type="InterPro" id="IPR012657">
    <property type="entry name" value="23S_rRNA-intervening_sequence"/>
</dbReference>
<reference evidence="1 2" key="1">
    <citation type="submission" date="2019-08" db="EMBL/GenBank/DDBJ databases">
        <title>Genomic characterization of a novel candidate phylum (ARYD3) from a high temperature, high salinity tertiary oil reservoir in north central Oklahoma, USA.</title>
        <authorList>
            <person name="Youssef N.H."/>
            <person name="Yadav A."/>
            <person name="Elshahed M.S."/>
        </authorList>
    </citation>
    <scope>NUCLEOTIDE SEQUENCE [LARGE SCALE GENOMIC DNA]</scope>
    <source>
        <strain evidence="1">ARYD1</strain>
    </source>
</reference>